<reference evidence="1" key="1">
    <citation type="submission" date="2017-08" db="EMBL/GenBank/DDBJ databases">
        <authorList>
            <person name="Polle J.E."/>
            <person name="Barry K."/>
            <person name="Cushman J."/>
            <person name="Schmutz J."/>
            <person name="Tran D."/>
            <person name="Hathwaick L.T."/>
            <person name="Yim W.C."/>
            <person name="Jenkins J."/>
            <person name="Mckie-Krisberg Z.M."/>
            <person name="Prochnik S."/>
            <person name="Lindquist E."/>
            <person name="Dockter R.B."/>
            <person name="Adam C."/>
            <person name="Molina H."/>
            <person name="Bunkerborg J."/>
            <person name="Jin E."/>
            <person name="Buchheim M."/>
            <person name="Magnuson J."/>
        </authorList>
    </citation>
    <scope>NUCLEOTIDE SEQUENCE</scope>
    <source>
        <strain evidence="1">CCAP 19/18</strain>
    </source>
</reference>
<comment type="caution">
    <text evidence="1">The sequence shown here is derived from an EMBL/GenBank/DDBJ whole genome shotgun (WGS) entry which is preliminary data.</text>
</comment>
<gene>
    <name evidence="1" type="ORF">DUNSADRAFT_11519</name>
</gene>
<protein>
    <recommendedName>
        <fullName evidence="3">Encoded protein</fullName>
    </recommendedName>
</protein>
<proteinExistence type="predicted"/>
<sequence length="353" mass="37633">MGEVLNIPRTDRPTPPSRPYVVRYSLDSFGANAEPVLRLVHVDCGQDERICEEENEEGGTEYNCSAEGLCIGLQLSVQGDDSGNRQRPTIKLKGKQEVEIDEGETYQKCSESKSRTDTPCERGVKAEDSVQGDLSGGVHVQCFYETLSGEKEDRARADPILFASADLSSCGLDTKELGTWHIVFKVTNNEGMPSDPESVTRKLRVAEECSDGMASCGSGLCAQDVVQCGDAGDSASEDLSPPSIQLRKVPGIPETSSFVPVPRFSTYKACPASEVEALLQAPCEPGASALSGDEDDLTSQVLACPPQECLDNLEACTMDLKFSVSGISGCEIDTSAEVGAVLPITLAVVDSYG</sequence>
<evidence type="ECO:0000313" key="2">
    <source>
        <dbReference type="Proteomes" id="UP000815325"/>
    </source>
</evidence>
<evidence type="ECO:0000313" key="1">
    <source>
        <dbReference type="EMBL" id="KAF5841739.1"/>
    </source>
</evidence>
<keyword evidence="2" id="KW-1185">Reference proteome</keyword>
<dbReference type="EMBL" id="MU069478">
    <property type="protein sequence ID" value="KAF5841739.1"/>
    <property type="molecule type" value="Genomic_DNA"/>
</dbReference>
<organism evidence="1 2">
    <name type="scientific">Dunaliella salina</name>
    <name type="common">Green alga</name>
    <name type="synonym">Protococcus salinus</name>
    <dbReference type="NCBI Taxonomy" id="3046"/>
    <lineage>
        <taxon>Eukaryota</taxon>
        <taxon>Viridiplantae</taxon>
        <taxon>Chlorophyta</taxon>
        <taxon>core chlorophytes</taxon>
        <taxon>Chlorophyceae</taxon>
        <taxon>CS clade</taxon>
        <taxon>Chlamydomonadales</taxon>
        <taxon>Dunaliellaceae</taxon>
        <taxon>Dunaliella</taxon>
    </lineage>
</organism>
<dbReference type="Proteomes" id="UP000815325">
    <property type="component" value="Unassembled WGS sequence"/>
</dbReference>
<evidence type="ECO:0008006" key="3">
    <source>
        <dbReference type="Google" id="ProtNLM"/>
    </source>
</evidence>
<accession>A0ABQ7H4G8</accession>
<name>A0ABQ7H4G8_DUNSA</name>